<dbReference type="PANTHER" id="PTHR13767">
    <property type="entry name" value="TRNA-PSEUDOURIDINE SYNTHASE"/>
    <property type="match status" value="1"/>
</dbReference>
<dbReference type="InterPro" id="IPR002501">
    <property type="entry name" value="PsdUridine_synth_N"/>
</dbReference>
<evidence type="ECO:0000256" key="4">
    <source>
        <dbReference type="ARBA" id="ARBA00023235"/>
    </source>
</evidence>
<feature type="domain" description="Pseudouridine synthase II N-terminal" evidence="6">
    <location>
        <begin position="34"/>
        <end position="186"/>
    </location>
</feature>
<evidence type="ECO:0000256" key="2">
    <source>
        <dbReference type="ARBA" id="ARBA00005642"/>
    </source>
</evidence>
<dbReference type="SUPFAM" id="SSF55120">
    <property type="entry name" value="Pseudouridine synthase"/>
    <property type="match status" value="1"/>
</dbReference>
<organism evidence="7 8">
    <name type="scientific">Flaviflexus ciconiae</name>
    <dbReference type="NCBI Taxonomy" id="2496867"/>
    <lineage>
        <taxon>Bacteria</taxon>
        <taxon>Bacillati</taxon>
        <taxon>Actinomycetota</taxon>
        <taxon>Actinomycetes</taxon>
        <taxon>Actinomycetales</taxon>
        <taxon>Actinomycetaceae</taxon>
        <taxon>Flaviflexus</taxon>
    </lineage>
</organism>
<evidence type="ECO:0000313" key="8">
    <source>
        <dbReference type="Proteomes" id="UP000280344"/>
    </source>
</evidence>
<dbReference type="RefSeq" id="WP_126702980.1">
    <property type="nucleotide sequence ID" value="NZ_CP034593.1"/>
</dbReference>
<keyword evidence="3 5" id="KW-0819">tRNA processing</keyword>
<dbReference type="Proteomes" id="UP000280344">
    <property type="component" value="Chromosome"/>
</dbReference>
<sequence length="301" mass="31711">MIDVPRGAAPAQSGILIVDKPAAATSHDVVAAVRRLAHTRKVGHAGTLDPAATGVLVIGIGAGTKLLTYLSGADKDYLSTFRLGQETDTEDADGQIISTPGLTATDEQIDVALASLTGTIEQIPSAYSAKKIDGKRAYDLARAGEKVDLKAATVTIDRLDRTSPVTRHDDLADFDVEVSCSTGTYVRALARQTANALGSAGHITYLRRTRVGGFDLSEAHTIESLIEQAQSGPISVLPMAEAAKRSMPSVQITAEQETALRYGQFIDLDVESFPVALIRDDTLVAIGTKRGNQVGPATVFA</sequence>
<evidence type="ECO:0000259" key="6">
    <source>
        <dbReference type="Pfam" id="PF01509"/>
    </source>
</evidence>
<keyword evidence="4 5" id="KW-0413">Isomerase</keyword>
<dbReference type="Gene3D" id="3.30.2350.10">
    <property type="entry name" value="Pseudouridine synthase"/>
    <property type="match status" value="1"/>
</dbReference>
<dbReference type="GO" id="GO:0003723">
    <property type="term" value="F:RNA binding"/>
    <property type="evidence" value="ECO:0007669"/>
    <property type="project" value="InterPro"/>
</dbReference>
<dbReference type="GO" id="GO:0160148">
    <property type="term" value="F:tRNA pseudouridine(55) synthase activity"/>
    <property type="evidence" value="ECO:0007669"/>
    <property type="project" value="UniProtKB-EC"/>
</dbReference>
<dbReference type="AlphaFoldDB" id="A0A3S9PUX3"/>
<dbReference type="NCBIfam" id="TIGR00431">
    <property type="entry name" value="TruB"/>
    <property type="match status" value="1"/>
</dbReference>
<comment type="similarity">
    <text evidence="2 5">Belongs to the pseudouridine synthase TruB family. Type 1 subfamily.</text>
</comment>
<evidence type="ECO:0000313" key="7">
    <source>
        <dbReference type="EMBL" id="AZQ76171.1"/>
    </source>
</evidence>
<proteinExistence type="inferred from homology"/>
<dbReference type="InterPro" id="IPR014780">
    <property type="entry name" value="tRNA_psdUridine_synth_TruB"/>
</dbReference>
<dbReference type="KEGG" id="flh:EJ997_01330"/>
<dbReference type="OrthoDB" id="9802309at2"/>
<name>A0A3S9PUX3_9ACTO</name>
<reference evidence="7 8" key="1">
    <citation type="submission" date="2018-12" db="EMBL/GenBank/DDBJ databases">
        <title>Complete genome sequence of Flaviflexus sp. H23T48.</title>
        <authorList>
            <person name="Bae J.-W."/>
            <person name="Lee J.-Y."/>
        </authorList>
    </citation>
    <scope>NUCLEOTIDE SEQUENCE [LARGE SCALE GENOMIC DNA]</scope>
    <source>
        <strain evidence="7 8">H23T48</strain>
    </source>
</reference>
<evidence type="ECO:0000256" key="1">
    <source>
        <dbReference type="ARBA" id="ARBA00000385"/>
    </source>
</evidence>
<gene>
    <name evidence="5 7" type="primary">truB</name>
    <name evidence="7" type="ORF">EJ997_01330</name>
</gene>
<dbReference type="GO" id="GO:1990481">
    <property type="term" value="P:mRNA pseudouridine synthesis"/>
    <property type="evidence" value="ECO:0007669"/>
    <property type="project" value="TreeGrafter"/>
</dbReference>
<dbReference type="GO" id="GO:0031119">
    <property type="term" value="P:tRNA pseudouridine synthesis"/>
    <property type="evidence" value="ECO:0007669"/>
    <property type="project" value="UniProtKB-UniRule"/>
</dbReference>
<evidence type="ECO:0000256" key="3">
    <source>
        <dbReference type="ARBA" id="ARBA00022694"/>
    </source>
</evidence>
<accession>A0A3S9PUX3</accession>
<dbReference type="CDD" id="cd02573">
    <property type="entry name" value="PseudoU_synth_EcTruB"/>
    <property type="match status" value="1"/>
</dbReference>
<comment type="function">
    <text evidence="5">Responsible for synthesis of pseudouridine from uracil-55 in the psi GC loop of transfer RNAs.</text>
</comment>
<protein>
    <recommendedName>
        <fullName evidence="5">tRNA pseudouridine synthase B</fullName>
        <ecNumber evidence="5">5.4.99.25</ecNumber>
    </recommendedName>
    <alternativeName>
        <fullName evidence="5">tRNA pseudouridine(55) synthase</fullName>
        <shortName evidence="5">Psi55 synthase</shortName>
    </alternativeName>
    <alternativeName>
        <fullName evidence="5">tRNA pseudouridylate synthase</fullName>
    </alternativeName>
    <alternativeName>
        <fullName evidence="5">tRNA-uridine isomerase</fullName>
    </alternativeName>
</protein>
<keyword evidence="8" id="KW-1185">Reference proteome</keyword>
<dbReference type="InterPro" id="IPR020103">
    <property type="entry name" value="PsdUridine_synth_cat_dom_sf"/>
</dbReference>
<feature type="active site" description="Nucleophile" evidence="5">
    <location>
        <position position="49"/>
    </location>
</feature>
<dbReference type="EMBL" id="CP034593">
    <property type="protein sequence ID" value="AZQ76171.1"/>
    <property type="molecule type" value="Genomic_DNA"/>
</dbReference>
<dbReference type="Pfam" id="PF01509">
    <property type="entry name" value="TruB_N"/>
    <property type="match status" value="1"/>
</dbReference>
<comment type="catalytic activity">
    <reaction evidence="1 5">
        <text>uridine(55) in tRNA = pseudouridine(55) in tRNA</text>
        <dbReference type="Rhea" id="RHEA:42532"/>
        <dbReference type="Rhea" id="RHEA-COMP:10101"/>
        <dbReference type="Rhea" id="RHEA-COMP:10102"/>
        <dbReference type="ChEBI" id="CHEBI:65314"/>
        <dbReference type="ChEBI" id="CHEBI:65315"/>
        <dbReference type="EC" id="5.4.99.25"/>
    </reaction>
</comment>
<dbReference type="EC" id="5.4.99.25" evidence="5"/>
<dbReference type="HAMAP" id="MF_01080">
    <property type="entry name" value="TruB_bact"/>
    <property type="match status" value="1"/>
</dbReference>
<evidence type="ECO:0000256" key="5">
    <source>
        <dbReference type="HAMAP-Rule" id="MF_01080"/>
    </source>
</evidence>
<dbReference type="PANTHER" id="PTHR13767:SF2">
    <property type="entry name" value="PSEUDOURIDYLATE SYNTHASE TRUB1"/>
    <property type="match status" value="1"/>
</dbReference>